<organism evidence="9 10">
    <name type="scientific">Brachionus plicatilis</name>
    <name type="common">Marine rotifer</name>
    <name type="synonym">Brachionus muelleri</name>
    <dbReference type="NCBI Taxonomy" id="10195"/>
    <lineage>
        <taxon>Eukaryota</taxon>
        <taxon>Metazoa</taxon>
        <taxon>Spiralia</taxon>
        <taxon>Gnathifera</taxon>
        <taxon>Rotifera</taxon>
        <taxon>Eurotatoria</taxon>
        <taxon>Monogononta</taxon>
        <taxon>Pseudotrocha</taxon>
        <taxon>Ploima</taxon>
        <taxon>Brachionidae</taxon>
        <taxon>Brachionus</taxon>
    </lineage>
</organism>
<evidence type="ECO:0000256" key="6">
    <source>
        <dbReference type="ARBA" id="ARBA00022892"/>
    </source>
</evidence>
<dbReference type="InterPro" id="IPR006722">
    <property type="entry name" value="Sedlin"/>
</dbReference>
<dbReference type="GO" id="GO:0005794">
    <property type="term" value="C:Golgi apparatus"/>
    <property type="evidence" value="ECO:0007669"/>
    <property type="project" value="UniProtKB-SubCell"/>
</dbReference>
<dbReference type="EMBL" id="REGN01000651">
    <property type="protein sequence ID" value="RNA40331.1"/>
    <property type="molecule type" value="Genomic_DNA"/>
</dbReference>
<sequence length="147" mass="17298">FILVTSSGNYHFYIVNRFDSLIYEHDLVKSTSQDEKIDETSYYYQMIAHASLDNLDQKLSEKNNVLFYPNIDHHNNWNISAYVTPGFLRFIILYDMANNDGIKNFFQNVYETYIKLLLNPFYQHNSKIVSDAFDQKVKAAAKKFLSI</sequence>
<dbReference type="Proteomes" id="UP000276133">
    <property type="component" value="Unassembled WGS sequence"/>
</dbReference>
<keyword evidence="7 8" id="KW-0333">Golgi apparatus</keyword>
<proteinExistence type="inferred from homology"/>
<dbReference type="Pfam" id="PF04628">
    <property type="entry name" value="Sedlin_N"/>
    <property type="match status" value="1"/>
</dbReference>
<comment type="similarity">
    <text evidence="3">Belongs to the TRAPP small subunits family. Sedlin subfamily.</text>
</comment>
<keyword evidence="10" id="KW-1185">Reference proteome</keyword>
<evidence type="ECO:0000256" key="8">
    <source>
        <dbReference type="RuleBase" id="RU366065"/>
    </source>
</evidence>
<comment type="subunit">
    <text evidence="8">Part of the multisubunit transport protein particle (TRAPP) complex.</text>
</comment>
<evidence type="ECO:0000313" key="9">
    <source>
        <dbReference type="EMBL" id="RNA40331.1"/>
    </source>
</evidence>
<dbReference type="GO" id="GO:0048471">
    <property type="term" value="C:perinuclear region of cytoplasm"/>
    <property type="evidence" value="ECO:0007669"/>
    <property type="project" value="UniProtKB-SubCell"/>
</dbReference>
<dbReference type="GO" id="GO:0030008">
    <property type="term" value="C:TRAPP complex"/>
    <property type="evidence" value="ECO:0007669"/>
    <property type="project" value="UniProtKB-UniRule"/>
</dbReference>
<dbReference type="PANTHER" id="PTHR12403">
    <property type="entry name" value="TRAFFICKING PROTEIN PARTICLE COMPLEX SUBUNIT 2"/>
    <property type="match status" value="1"/>
</dbReference>
<evidence type="ECO:0000256" key="1">
    <source>
        <dbReference type="ARBA" id="ARBA00004555"/>
    </source>
</evidence>
<feature type="non-terminal residue" evidence="9">
    <location>
        <position position="1"/>
    </location>
</feature>
<reference evidence="9 10" key="1">
    <citation type="journal article" date="2018" name="Sci. Rep.">
        <title>Genomic signatures of local adaptation to the degree of environmental predictability in rotifers.</title>
        <authorList>
            <person name="Franch-Gras L."/>
            <person name="Hahn C."/>
            <person name="Garcia-Roger E.M."/>
            <person name="Carmona M.J."/>
            <person name="Serra M."/>
            <person name="Gomez A."/>
        </authorList>
    </citation>
    <scope>NUCLEOTIDE SEQUENCE [LARGE SCALE GENOMIC DNA]</scope>
    <source>
        <strain evidence="9">HYR1</strain>
    </source>
</reference>
<protein>
    <recommendedName>
        <fullName evidence="8">Trafficking protein particle complex subunit</fullName>
    </recommendedName>
</protein>
<accession>A0A3M7SWX1</accession>
<evidence type="ECO:0000313" key="10">
    <source>
        <dbReference type="Proteomes" id="UP000276133"/>
    </source>
</evidence>
<name>A0A3M7SWX1_BRAPC</name>
<dbReference type="CDD" id="cd14825">
    <property type="entry name" value="TRAPPC2_sedlin"/>
    <property type="match status" value="1"/>
</dbReference>
<dbReference type="InterPro" id="IPR011012">
    <property type="entry name" value="Longin-like_dom_sf"/>
</dbReference>
<dbReference type="AlphaFoldDB" id="A0A3M7SWX1"/>
<dbReference type="GO" id="GO:0006888">
    <property type="term" value="P:endoplasmic reticulum to Golgi vesicle-mediated transport"/>
    <property type="evidence" value="ECO:0007669"/>
    <property type="project" value="UniProtKB-UniRule"/>
</dbReference>
<evidence type="ECO:0000256" key="3">
    <source>
        <dbReference type="ARBA" id="ARBA00006626"/>
    </source>
</evidence>
<evidence type="ECO:0000256" key="7">
    <source>
        <dbReference type="ARBA" id="ARBA00023034"/>
    </source>
</evidence>
<evidence type="ECO:0000256" key="2">
    <source>
        <dbReference type="ARBA" id="ARBA00004556"/>
    </source>
</evidence>
<comment type="subcellular location">
    <subcellularLocation>
        <location evidence="2">Cytoplasm</location>
        <location evidence="2">Perinuclear region</location>
    </subcellularLocation>
    <subcellularLocation>
        <location evidence="8">Endoplasmic reticulum</location>
    </subcellularLocation>
    <subcellularLocation>
        <location evidence="8">Golgi apparatus</location>
        <location evidence="8">cis-Golgi network</location>
    </subcellularLocation>
    <subcellularLocation>
        <location evidence="1">Golgi apparatus</location>
    </subcellularLocation>
</comment>
<comment type="caution">
    <text evidence="9">The sequence shown here is derived from an EMBL/GenBank/DDBJ whole genome shotgun (WGS) entry which is preliminary data.</text>
</comment>
<evidence type="ECO:0000256" key="4">
    <source>
        <dbReference type="ARBA" id="ARBA00022448"/>
    </source>
</evidence>
<dbReference type="SMART" id="SM01399">
    <property type="entry name" value="Sybindin"/>
    <property type="match status" value="1"/>
</dbReference>
<dbReference type="STRING" id="10195.A0A3M7SWX1"/>
<keyword evidence="4 8" id="KW-0813">Transport</keyword>
<keyword evidence="6 8" id="KW-0931">ER-Golgi transport</keyword>
<dbReference type="SUPFAM" id="SSF64356">
    <property type="entry name" value="SNARE-like"/>
    <property type="match status" value="1"/>
</dbReference>
<dbReference type="Gene3D" id="3.30.450.70">
    <property type="match status" value="1"/>
</dbReference>
<gene>
    <name evidence="9" type="ORF">BpHYR1_042471</name>
</gene>
<dbReference type="GO" id="GO:0005783">
    <property type="term" value="C:endoplasmic reticulum"/>
    <property type="evidence" value="ECO:0007669"/>
    <property type="project" value="UniProtKB-SubCell"/>
</dbReference>
<dbReference type="OrthoDB" id="10252102at2759"/>
<evidence type="ECO:0000256" key="5">
    <source>
        <dbReference type="ARBA" id="ARBA00022824"/>
    </source>
</evidence>
<dbReference type="InterPro" id="IPR007233">
    <property type="entry name" value="TRAPPC"/>
</dbReference>
<keyword evidence="5 8" id="KW-0256">Endoplasmic reticulum</keyword>